<comment type="caution">
    <text evidence="2">The sequence shown here is derived from an EMBL/GenBank/DDBJ whole genome shotgun (WGS) entry which is preliminary data.</text>
</comment>
<dbReference type="EMBL" id="JAULSX010000002">
    <property type="protein sequence ID" value="KAK3497963.1"/>
    <property type="molecule type" value="Genomic_DNA"/>
</dbReference>
<name>A0AAJ0MUE9_9PEZI</name>
<organism evidence="2 3">
    <name type="scientific">Neurospora hispaniola</name>
    <dbReference type="NCBI Taxonomy" id="588809"/>
    <lineage>
        <taxon>Eukaryota</taxon>
        <taxon>Fungi</taxon>
        <taxon>Dikarya</taxon>
        <taxon>Ascomycota</taxon>
        <taxon>Pezizomycotina</taxon>
        <taxon>Sordariomycetes</taxon>
        <taxon>Sordariomycetidae</taxon>
        <taxon>Sordariales</taxon>
        <taxon>Sordariaceae</taxon>
        <taxon>Neurospora</taxon>
    </lineage>
</organism>
<dbReference type="RefSeq" id="XP_062696227.1">
    <property type="nucleotide sequence ID" value="XM_062838743.1"/>
</dbReference>
<dbReference type="AlphaFoldDB" id="A0AAJ0MUE9"/>
<evidence type="ECO:0000313" key="3">
    <source>
        <dbReference type="Proteomes" id="UP001285908"/>
    </source>
</evidence>
<reference evidence="2 3" key="1">
    <citation type="journal article" date="2023" name="Mol. Phylogenet. Evol.">
        <title>Genome-scale phylogeny and comparative genomics of the fungal order Sordariales.</title>
        <authorList>
            <person name="Hensen N."/>
            <person name="Bonometti L."/>
            <person name="Westerberg I."/>
            <person name="Brannstrom I.O."/>
            <person name="Guillou S."/>
            <person name="Cros-Aarteil S."/>
            <person name="Calhoun S."/>
            <person name="Haridas S."/>
            <person name="Kuo A."/>
            <person name="Mondo S."/>
            <person name="Pangilinan J."/>
            <person name="Riley R."/>
            <person name="LaButti K."/>
            <person name="Andreopoulos B."/>
            <person name="Lipzen A."/>
            <person name="Chen C."/>
            <person name="Yan M."/>
            <person name="Daum C."/>
            <person name="Ng V."/>
            <person name="Clum A."/>
            <person name="Steindorff A."/>
            <person name="Ohm R.A."/>
            <person name="Martin F."/>
            <person name="Silar P."/>
            <person name="Natvig D.O."/>
            <person name="Lalanne C."/>
            <person name="Gautier V."/>
            <person name="Ament-Velasquez S.L."/>
            <person name="Kruys A."/>
            <person name="Hutchinson M.I."/>
            <person name="Powell A.J."/>
            <person name="Barry K."/>
            <person name="Miller A.N."/>
            <person name="Grigoriev I.V."/>
            <person name="Debuchy R."/>
            <person name="Gladieux P."/>
            <person name="Hiltunen Thoren M."/>
            <person name="Johannesson H."/>
        </authorList>
    </citation>
    <scope>NUCLEOTIDE SEQUENCE [LARGE SCALE GENOMIC DNA]</scope>
    <source>
        <strain evidence="2 3">FGSC 10403</strain>
    </source>
</reference>
<keyword evidence="3" id="KW-1185">Reference proteome</keyword>
<proteinExistence type="predicted"/>
<sequence length="341" mass="39682">MALYHGYPILESFESFICDAVDPSPVLSHQQSRVPWASYFCIIITPRILNHNTAQTRAYIPVVYALYPYAYSPLNKITIRSFVRTIFSKQRPTKGHKTKPKPGMCLRVLVLYQCGCNATRTIPEYPDQTYEIWSCHGYIPSCYLFQGSHRLSCVYILANDCGRPTCKAVRNYWGWRVHHGLSHEATWRLFVQFYDRWYAAGANDQALPVAVNHPHELAPHRWDYRYPRYDQPGFLYATNRHYSTRMKNTADAPQPPWPVFDVPNPDPDLSIDYENYPTLNKRVLEEEDPRPLGLGREEDLQPPAPLEDGIRLGPRRLTIGQMHMLHFYHLECRFEMSGSNE</sequence>
<protein>
    <submittedName>
        <fullName evidence="2">Uncharacterized protein</fullName>
    </submittedName>
</protein>
<evidence type="ECO:0000313" key="2">
    <source>
        <dbReference type="EMBL" id="KAK3497963.1"/>
    </source>
</evidence>
<feature type="region of interest" description="Disordered" evidence="1">
    <location>
        <begin position="291"/>
        <end position="311"/>
    </location>
</feature>
<evidence type="ECO:0000256" key="1">
    <source>
        <dbReference type="SAM" id="MobiDB-lite"/>
    </source>
</evidence>
<gene>
    <name evidence="2" type="ORF">B0T23DRAFT_403030</name>
</gene>
<dbReference type="Proteomes" id="UP001285908">
    <property type="component" value="Unassembled WGS sequence"/>
</dbReference>
<dbReference type="GeneID" id="87876365"/>
<accession>A0AAJ0MUE9</accession>